<dbReference type="SUPFAM" id="SSF52047">
    <property type="entry name" value="RNI-like"/>
    <property type="match status" value="1"/>
</dbReference>
<dbReference type="SMART" id="SM00579">
    <property type="entry name" value="FBD"/>
    <property type="match status" value="1"/>
</dbReference>
<proteinExistence type="predicted"/>
<accession>A0AAE1YR99</accession>
<dbReference type="Proteomes" id="UP001293254">
    <property type="component" value="Unassembled WGS sequence"/>
</dbReference>
<keyword evidence="3" id="KW-1185">Reference proteome</keyword>
<dbReference type="InterPro" id="IPR055411">
    <property type="entry name" value="LRR_FXL15/At3g58940/PEG3-like"/>
</dbReference>
<name>A0AAE1YR99_9LAMI</name>
<evidence type="ECO:0000313" key="2">
    <source>
        <dbReference type="EMBL" id="KAK4434308.1"/>
    </source>
</evidence>
<dbReference type="PANTHER" id="PTHR31639">
    <property type="entry name" value="F-BOX PROTEIN-LIKE"/>
    <property type="match status" value="1"/>
</dbReference>
<dbReference type="PANTHER" id="PTHR31639:SF312">
    <property type="entry name" value="CYCLIN-LIKE F-BOX"/>
    <property type="match status" value="1"/>
</dbReference>
<dbReference type="SUPFAM" id="SSF81383">
    <property type="entry name" value="F-box domain"/>
    <property type="match status" value="1"/>
</dbReference>
<feature type="domain" description="FBD" evidence="1">
    <location>
        <begin position="350"/>
        <end position="423"/>
    </location>
</feature>
<dbReference type="InterPro" id="IPR036047">
    <property type="entry name" value="F-box-like_dom_sf"/>
</dbReference>
<dbReference type="EMBL" id="JACGWO010000002">
    <property type="protein sequence ID" value="KAK4434308.1"/>
    <property type="molecule type" value="Genomic_DNA"/>
</dbReference>
<reference evidence="2" key="2">
    <citation type="journal article" date="2024" name="Plant">
        <title>Genomic evolution and insights into agronomic trait innovations of Sesamum species.</title>
        <authorList>
            <person name="Miao H."/>
            <person name="Wang L."/>
            <person name="Qu L."/>
            <person name="Liu H."/>
            <person name="Sun Y."/>
            <person name="Le M."/>
            <person name="Wang Q."/>
            <person name="Wei S."/>
            <person name="Zheng Y."/>
            <person name="Lin W."/>
            <person name="Duan Y."/>
            <person name="Cao H."/>
            <person name="Xiong S."/>
            <person name="Wang X."/>
            <person name="Wei L."/>
            <person name="Li C."/>
            <person name="Ma Q."/>
            <person name="Ju M."/>
            <person name="Zhao R."/>
            <person name="Li G."/>
            <person name="Mu C."/>
            <person name="Tian Q."/>
            <person name="Mei H."/>
            <person name="Zhang T."/>
            <person name="Gao T."/>
            <person name="Zhang H."/>
        </authorList>
    </citation>
    <scope>NUCLEOTIDE SEQUENCE</scope>
    <source>
        <strain evidence="2">3651</strain>
    </source>
</reference>
<gene>
    <name evidence="2" type="ORF">Salat_0593600</name>
</gene>
<dbReference type="Pfam" id="PF00646">
    <property type="entry name" value="F-box"/>
    <property type="match status" value="1"/>
</dbReference>
<reference evidence="2" key="1">
    <citation type="submission" date="2020-06" db="EMBL/GenBank/DDBJ databases">
        <authorList>
            <person name="Li T."/>
            <person name="Hu X."/>
            <person name="Zhang T."/>
            <person name="Song X."/>
            <person name="Zhang H."/>
            <person name="Dai N."/>
            <person name="Sheng W."/>
            <person name="Hou X."/>
            <person name="Wei L."/>
        </authorList>
    </citation>
    <scope>NUCLEOTIDE SEQUENCE</scope>
    <source>
        <strain evidence="2">3651</strain>
        <tissue evidence="2">Leaf</tissue>
    </source>
</reference>
<sequence>MDRGRKRSCAATADRISNLPCNVVDHILTNLPLRDAVRTSVLSSEWRYKWVTVPYLSFDWTSKANLSGKHNIESVIYQVLILHRGPIIKFKLNVVDLEPSPAIGHWLRFLSNHRLEELILQFSSYLSHKPVPNDLYTLDHLRHLYLVRAQLKSPLAFKGFSRLVRLDLENVYTPYGEFKQFISKCPLLEYLNVYSNSLVPDLEIDAPKLKLFHFSGLFISICFKNTPVLDEISITLNDTTKQAAAQDSGYKLIKFFGPVSSSVKRLKVNGNFLQFLGGAGRVPQKLPQSLRHLTVLQLSDINFILTVEVACSLCLIRSSQNLQILEVTSRTTRNNDEEAAAQFLKAQQNCELTFSRLENVKINDLSGSEPEMEFLKLLLSAATALMKLEVMSKYACAIEEESKILKELVRFRRASIKAEIIFQDRAHNI</sequence>
<dbReference type="InterPro" id="IPR006566">
    <property type="entry name" value="FBD"/>
</dbReference>
<protein>
    <submittedName>
        <fullName evidence="2">F-box/FBD/LRR-repeat protein</fullName>
    </submittedName>
</protein>
<evidence type="ECO:0000259" key="1">
    <source>
        <dbReference type="SMART" id="SM00579"/>
    </source>
</evidence>
<dbReference type="Pfam" id="PF24758">
    <property type="entry name" value="LRR_At5g56370"/>
    <property type="match status" value="1"/>
</dbReference>
<dbReference type="InterPro" id="IPR032675">
    <property type="entry name" value="LRR_dom_sf"/>
</dbReference>
<dbReference type="Gene3D" id="3.80.10.10">
    <property type="entry name" value="Ribonuclease Inhibitor"/>
    <property type="match status" value="1"/>
</dbReference>
<comment type="caution">
    <text evidence="2">The sequence shown here is derived from an EMBL/GenBank/DDBJ whole genome shotgun (WGS) entry which is preliminary data.</text>
</comment>
<dbReference type="InterPro" id="IPR001810">
    <property type="entry name" value="F-box_dom"/>
</dbReference>
<evidence type="ECO:0000313" key="3">
    <source>
        <dbReference type="Proteomes" id="UP001293254"/>
    </source>
</evidence>
<organism evidence="2 3">
    <name type="scientific">Sesamum alatum</name>
    <dbReference type="NCBI Taxonomy" id="300844"/>
    <lineage>
        <taxon>Eukaryota</taxon>
        <taxon>Viridiplantae</taxon>
        <taxon>Streptophyta</taxon>
        <taxon>Embryophyta</taxon>
        <taxon>Tracheophyta</taxon>
        <taxon>Spermatophyta</taxon>
        <taxon>Magnoliopsida</taxon>
        <taxon>eudicotyledons</taxon>
        <taxon>Gunneridae</taxon>
        <taxon>Pentapetalae</taxon>
        <taxon>asterids</taxon>
        <taxon>lamiids</taxon>
        <taxon>Lamiales</taxon>
        <taxon>Pedaliaceae</taxon>
        <taxon>Sesamum</taxon>
    </lineage>
</organism>
<dbReference type="AlphaFoldDB" id="A0AAE1YR99"/>